<organism evidence="1 2">
    <name type="scientific">Brachybacterium kimchii</name>
    <dbReference type="NCBI Taxonomy" id="2942909"/>
    <lineage>
        <taxon>Bacteria</taxon>
        <taxon>Bacillati</taxon>
        <taxon>Actinomycetota</taxon>
        <taxon>Actinomycetes</taxon>
        <taxon>Micrococcales</taxon>
        <taxon>Dermabacteraceae</taxon>
        <taxon>Brachybacterium</taxon>
    </lineage>
</organism>
<evidence type="ECO:0000313" key="2">
    <source>
        <dbReference type="Proteomes" id="UP001055868"/>
    </source>
</evidence>
<name>A0ABY4NBA6_9MICO</name>
<evidence type="ECO:0000313" key="1">
    <source>
        <dbReference type="EMBL" id="UQN31046.1"/>
    </source>
</evidence>
<accession>A0ABY4NBA6</accession>
<keyword evidence="2" id="KW-1185">Reference proteome</keyword>
<sequence length="153" mass="15623">MSTAAPAIAASEPGPALNDEANYYWNVAADAHFITVAAAESHLQFQVSAQVSYRADPWVPPPDGATLQIVIELSQPAQLSSVGAGWVASPATGTTATTFTFSLTPASQGGGLSATFFGTEAGELTAHGTMSVLDPGEATWAQEPAIDSGTLKD</sequence>
<dbReference type="Proteomes" id="UP001055868">
    <property type="component" value="Chromosome"/>
</dbReference>
<dbReference type="RefSeq" id="WP_249480436.1">
    <property type="nucleotide sequence ID" value="NZ_CP097218.1"/>
</dbReference>
<reference evidence="1" key="1">
    <citation type="submission" date="2022-05" db="EMBL/GenBank/DDBJ databases">
        <title>Genomic analysis of Brachybacterium sp. CBA3104.</title>
        <authorList>
            <person name="Roh S.W."/>
            <person name="Kim Y.B."/>
            <person name="Kim Y."/>
        </authorList>
    </citation>
    <scope>NUCLEOTIDE SEQUENCE</scope>
    <source>
        <strain evidence="1">CBA3104</strain>
    </source>
</reference>
<dbReference type="EMBL" id="CP097218">
    <property type="protein sequence ID" value="UQN31046.1"/>
    <property type="molecule type" value="Genomic_DNA"/>
</dbReference>
<protein>
    <submittedName>
        <fullName evidence="1">Uncharacterized protein</fullName>
    </submittedName>
</protein>
<gene>
    <name evidence="1" type="ORF">M4486_07120</name>
</gene>
<proteinExistence type="predicted"/>